<evidence type="ECO:0000313" key="1">
    <source>
        <dbReference type="EMBL" id="MFC6635045.1"/>
    </source>
</evidence>
<protein>
    <submittedName>
        <fullName evidence="1">Uncharacterized protein</fullName>
    </submittedName>
</protein>
<keyword evidence="2" id="KW-1185">Reference proteome</keyword>
<evidence type="ECO:0000313" key="2">
    <source>
        <dbReference type="Proteomes" id="UP001596425"/>
    </source>
</evidence>
<name>A0ABW1YQT0_9GAMM</name>
<dbReference type="Proteomes" id="UP001596425">
    <property type="component" value="Unassembled WGS sequence"/>
</dbReference>
<dbReference type="EMBL" id="JBHSVR010000001">
    <property type="protein sequence ID" value="MFC6635045.1"/>
    <property type="molecule type" value="Genomic_DNA"/>
</dbReference>
<accession>A0ABW1YQT0</accession>
<gene>
    <name evidence="1" type="ORF">ACFQBM_17280</name>
</gene>
<comment type="caution">
    <text evidence="1">The sequence shown here is derived from an EMBL/GenBank/DDBJ whole genome shotgun (WGS) entry which is preliminary data.</text>
</comment>
<organism evidence="1 2">
    <name type="scientific">Microbulbifer taiwanensis</name>
    <dbReference type="NCBI Taxonomy" id="986746"/>
    <lineage>
        <taxon>Bacteria</taxon>
        <taxon>Pseudomonadati</taxon>
        <taxon>Pseudomonadota</taxon>
        <taxon>Gammaproteobacteria</taxon>
        <taxon>Cellvibrionales</taxon>
        <taxon>Microbulbiferaceae</taxon>
        <taxon>Microbulbifer</taxon>
    </lineage>
</organism>
<sequence>MDKSMKHSILVYLIFQVIPVLSMAEEPSLEGRWEAYSSSSQAIYGTILIGEKFVEWGVFKNLDSGSNFPCKARYRLGQNQKAKIFSLELFDKTCALELMKNAQFSENLKLWKIEIVENEQTYINAKFYDIRNDNRESGWGIFTKKNESQDYQVTSEIKKLAKRVVASEVKNIGKQVDSLSKLEAVYFTGNEVVWIYENKVGTTPPSSLHGRFKEFIKQQMCHKGSKQESEIFNKLVENGVSARFQYNEGGEEKLTVKINSCK</sequence>
<proteinExistence type="predicted"/>
<dbReference type="RefSeq" id="WP_226865496.1">
    <property type="nucleotide sequence ID" value="NZ_JACZFR010000074.1"/>
</dbReference>
<reference evidence="2" key="1">
    <citation type="journal article" date="2019" name="Int. J. Syst. Evol. Microbiol.">
        <title>The Global Catalogue of Microorganisms (GCM) 10K type strain sequencing project: providing services to taxonomists for standard genome sequencing and annotation.</title>
        <authorList>
            <consortium name="The Broad Institute Genomics Platform"/>
            <consortium name="The Broad Institute Genome Sequencing Center for Infectious Disease"/>
            <person name="Wu L."/>
            <person name="Ma J."/>
        </authorList>
    </citation>
    <scope>NUCLEOTIDE SEQUENCE [LARGE SCALE GENOMIC DNA]</scope>
    <source>
        <strain evidence="2">CGMCC 1.13718</strain>
    </source>
</reference>